<feature type="non-terminal residue" evidence="1">
    <location>
        <position position="1"/>
    </location>
</feature>
<sequence length="70" mass="8170">SLHLLILQRSQVGATLFGDKMQIFHRTALFPLGRRPKTQAIVLKKKYICLRLSHSAFRIIRVKKNFLHNT</sequence>
<dbReference type="Proteomes" id="UP000016630">
    <property type="component" value="Unassembled WGS sequence"/>
</dbReference>
<dbReference type="HOGENOM" id="CLU_2746110_0_0_10"/>
<proteinExistence type="predicted"/>
<dbReference type="AlphaFoldDB" id="A0A0E2LSZ1"/>
<organism evidence="1 2">
    <name type="scientific">Porphyromonas gingivalis F0570</name>
    <dbReference type="NCBI Taxonomy" id="1227271"/>
    <lineage>
        <taxon>Bacteria</taxon>
        <taxon>Pseudomonadati</taxon>
        <taxon>Bacteroidota</taxon>
        <taxon>Bacteroidia</taxon>
        <taxon>Bacteroidales</taxon>
        <taxon>Porphyromonadaceae</taxon>
        <taxon>Porphyromonas</taxon>
    </lineage>
</organism>
<evidence type="ECO:0000313" key="2">
    <source>
        <dbReference type="Proteomes" id="UP000016630"/>
    </source>
</evidence>
<accession>A0A0E2LSZ1</accession>
<gene>
    <name evidence="1" type="ORF">HMPREF1555_00327</name>
</gene>
<dbReference type="EMBL" id="AWUW01000021">
    <property type="protein sequence ID" value="ERJ68486.1"/>
    <property type="molecule type" value="Genomic_DNA"/>
</dbReference>
<comment type="caution">
    <text evidence="1">The sequence shown here is derived from an EMBL/GenBank/DDBJ whole genome shotgun (WGS) entry which is preliminary data.</text>
</comment>
<evidence type="ECO:0000313" key="1">
    <source>
        <dbReference type="EMBL" id="ERJ68486.1"/>
    </source>
</evidence>
<protein>
    <submittedName>
        <fullName evidence="1">Uncharacterized protein</fullName>
    </submittedName>
</protein>
<reference evidence="1 2" key="1">
    <citation type="submission" date="2013-06" db="EMBL/GenBank/DDBJ databases">
        <authorList>
            <person name="Weinstock G."/>
            <person name="Sodergren E."/>
            <person name="Lobos E.A."/>
            <person name="Fulton L."/>
            <person name="Fulton R."/>
            <person name="Courtney L."/>
            <person name="Fronick C."/>
            <person name="O'Laughlin M."/>
            <person name="Godfrey J."/>
            <person name="Wilson R.M."/>
            <person name="Miner T."/>
            <person name="Farmer C."/>
            <person name="Delehaunty K."/>
            <person name="Cordes M."/>
            <person name="Minx P."/>
            <person name="Tomlinson C."/>
            <person name="Chen J."/>
            <person name="Wollam A."/>
            <person name="Pepin K.H."/>
            <person name="Bhonagiri V."/>
            <person name="Zhang X."/>
            <person name="Warren W."/>
            <person name="Mitreva M."/>
            <person name="Mardis E.R."/>
            <person name="Wilson R.K."/>
        </authorList>
    </citation>
    <scope>NUCLEOTIDE SEQUENCE [LARGE SCALE GENOMIC DNA]</scope>
    <source>
        <strain evidence="1 2">F0570</strain>
    </source>
</reference>
<name>A0A0E2LSZ1_PORGN</name>